<comment type="caution">
    <text evidence="2">The sequence shown here is derived from an EMBL/GenBank/DDBJ whole genome shotgun (WGS) entry which is preliminary data.</text>
</comment>
<dbReference type="OrthoDB" id="274765at2759"/>
<gene>
    <name evidence="2" type="ORF">CIB84_016554</name>
</gene>
<evidence type="ECO:0000256" key="1">
    <source>
        <dbReference type="SAM" id="MobiDB-lite"/>
    </source>
</evidence>
<feature type="compositionally biased region" description="Basic and acidic residues" evidence="1">
    <location>
        <begin position="83"/>
        <end position="96"/>
    </location>
</feature>
<name>A0A2P4S6G2_BAMTH</name>
<organism evidence="2 3">
    <name type="scientific">Bambusicola thoracicus</name>
    <name type="common">Chinese bamboo-partridge</name>
    <name type="synonym">Perdix thoracica</name>
    <dbReference type="NCBI Taxonomy" id="9083"/>
    <lineage>
        <taxon>Eukaryota</taxon>
        <taxon>Metazoa</taxon>
        <taxon>Chordata</taxon>
        <taxon>Craniata</taxon>
        <taxon>Vertebrata</taxon>
        <taxon>Euteleostomi</taxon>
        <taxon>Archelosauria</taxon>
        <taxon>Archosauria</taxon>
        <taxon>Dinosauria</taxon>
        <taxon>Saurischia</taxon>
        <taxon>Theropoda</taxon>
        <taxon>Coelurosauria</taxon>
        <taxon>Aves</taxon>
        <taxon>Neognathae</taxon>
        <taxon>Galloanserae</taxon>
        <taxon>Galliformes</taxon>
        <taxon>Phasianidae</taxon>
        <taxon>Perdicinae</taxon>
        <taxon>Bambusicola</taxon>
    </lineage>
</organism>
<dbReference type="Proteomes" id="UP000237246">
    <property type="component" value="Unassembled WGS sequence"/>
</dbReference>
<accession>A0A2P4S6G2</accession>
<evidence type="ECO:0000313" key="3">
    <source>
        <dbReference type="Proteomes" id="UP000237246"/>
    </source>
</evidence>
<feature type="non-terminal residue" evidence="2">
    <location>
        <position position="96"/>
    </location>
</feature>
<sequence length="96" mass="10194">MLPKHRSTGTRCCQPCPCCARRAPPRAARSCHSTGTAGTRARPPLASRPPSPSPEAHGGRPRGPGSAREPPRGQPPAPQLTPLERRIVELHREAAA</sequence>
<dbReference type="EMBL" id="PPHD01096192">
    <property type="protein sequence ID" value="POI19701.1"/>
    <property type="molecule type" value="Genomic_DNA"/>
</dbReference>
<keyword evidence="3" id="KW-1185">Reference proteome</keyword>
<evidence type="ECO:0000313" key="2">
    <source>
        <dbReference type="EMBL" id="POI19701.1"/>
    </source>
</evidence>
<proteinExistence type="predicted"/>
<protein>
    <submittedName>
        <fullName evidence="2">Uncharacterized protein</fullName>
    </submittedName>
</protein>
<reference evidence="2 3" key="1">
    <citation type="submission" date="2018-01" db="EMBL/GenBank/DDBJ databases">
        <title>Comparison of the Chinese Bamboo Partridge and Red Junglefowl genome sequences highlights the importance of demography in genome evolution.</title>
        <authorList>
            <person name="Tiley G.P."/>
            <person name="Kimball R.T."/>
            <person name="Braun E.L."/>
            <person name="Burleigh J.G."/>
        </authorList>
    </citation>
    <scope>NUCLEOTIDE SEQUENCE [LARGE SCALE GENOMIC DNA]</scope>
    <source>
        <strain evidence="2">RTK389</strain>
        <tissue evidence="2">Blood</tissue>
    </source>
</reference>
<dbReference type="AlphaFoldDB" id="A0A2P4S6G2"/>
<feature type="region of interest" description="Disordered" evidence="1">
    <location>
        <begin position="22"/>
        <end position="96"/>
    </location>
</feature>